<dbReference type="InterPro" id="IPR002938">
    <property type="entry name" value="FAD-bd"/>
</dbReference>
<name>A0A561TT76_9ACTN</name>
<proteinExistence type="inferred from homology"/>
<dbReference type="Gene3D" id="3.50.50.60">
    <property type="entry name" value="FAD/NAD(P)-binding domain"/>
    <property type="match status" value="1"/>
</dbReference>
<dbReference type="OrthoDB" id="9799983at2"/>
<sequence>MSGTATAGTARPAAPSAARYDVVVAGGGPAGSAAALALAARGRTVLLVHGTVGPAQVGEALPAAARVLLGDLGVADTVPGDSHLPALANRSVWGSPLVHSVDSILDPHGAGWHLDRALFDRQLREAVVRRGGEVVTGTVREARRLGCWELTVGQGDLRSVRVNCRWLVDATGRRAGLATRYGARRRVHDRLVALHLEVEAPEPDGDGGTLVEAAPDGWWYSALLPGRRLLLAFFTDADLPAARTTGFHQQLAATGPTLARLAGHRPPAEAAPTRAPAHGARLDPVHGDGWIAAGDAALAFDPLSSQGILTALHTGQAAGLAVHEHLGGDAEALRRYATALGAASTAHQRNRATYYGLEQRWPDHLFWARRHGLHARPADLLAARG</sequence>
<accession>A0A561TT76</accession>
<dbReference type="AlphaFoldDB" id="A0A561TT76"/>
<dbReference type="PRINTS" id="PR00420">
    <property type="entry name" value="RNGMNOXGNASE"/>
</dbReference>
<dbReference type="Gene3D" id="3.30.9.100">
    <property type="match status" value="1"/>
</dbReference>
<reference evidence="3 4" key="1">
    <citation type="submission" date="2019-06" db="EMBL/GenBank/DDBJ databases">
        <title>Sequencing the genomes of 1000 actinobacteria strains.</title>
        <authorList>
            <person name="Klenk H.-P."/>
        </authorList>
    </citation>
    <scope>NUCLEOTIDE SEQUENCE [LARGE SCALE GENOMIC DNA]</scope>
    <source>
        <strain evidence="3 4">DSM 44826</strain>
    </source>
</reference>
<dbReference type="RefSeq" id="WP_145909527.1">
    <property type="nucleotide sequence ID" value="NZ_VIWT01000003.1"/>
</dbReference>
<evidence type="ECO:0000259" key="2">
    <source>
        <dbReference type="Pfam" id="PF01494"/>
    </source>
</evidence>
<comment type="similarity">
    <text evidence="1">Belongs to the flavin-dependent halogenase family. Bacterial tryptophan halogenase subfamily.</text>
</comment>
<gene>
    <name evidence="3" type="ORF">FHX73_13360</name>
</gene>
<organism evidence="3 4">
    <name type="scientific">Kitasatospora viridis</name>
    <dbReference type="NCBI Taxonomy" id="281105"/>
    <lineage>
        <taxon>Bacteria</taxon>
        <taxon>Bacillati</taxon>
        <taxon>Actinomycetota</taxon>
        <taxon>Actinomycetes</taxon>
        <taxon>Kitasatosporales</taxon>
        <taxon>Streptomycetaceae</taxon>
        <taxon>Kitasatospora</taxon>
    </lineage>
</organism>
<dbReference type="SUPFAM" id="SSF51905">
    <property type="entry name" value="FAD/NAD(P)-binding domain"/>
    <property type="match status" value="1"/>
</dbReference>
<dbReference type="GO" id="GO:0071949">
    <property type="term" value="F:FAD binding"/>
    <property type="evidence" value="ECO:0007669"/>
    <property type="project" value="InterPro"/>
</dbReference>
<feature type="domain" description="FAD-binding" evidence="2">
    <location>
        <begin position="20"/>
        <end position="331"/>
    </location>
</feature>
<dbReference type="EMBL" id="VIWT01000003">
    <property type="protein sequence ID" value="TWF90316.1"/>
    <property type="molecule type" value="Genomic_DNA"/>
</dbReference>
<dbReference type="PANTHER" id="PTHR43747">
    <property type="entry name" value="FAD-BINDING PROTEIN"/>
    <property type="match status" value="1"/>
</dbReference>
<dbReference type="InterPro" id="IPR050816">
    <property type="entry name" value="Flavin-dep_Halogenase_NPB"/>
</dbReference>
<evidence type="ECO:0000313" key="4">
    <source>
        <dbReference type="Proteomes" id="UP000317940"/>
    </source>
</evidence>
<keyword evidence="4" id="KW-1185">Reference proteome</keyword>
<evidence type="ECO:0000313" key="3">
    <source>
        <dbReference type="EMBL" id="TWF90316.1"/>
    </source>
</evidence>
<dbReference type="InterPro" id="IPR036188">
    <property type="entry name" value="FAD/NAD-bd_sf"/>
</dbReference>
<evidence type="ECO:0000256" key="1">
    <source>
        <dbReference type="ARBA" id="ARBA00038396"/>
    </source>
</evidence>
<comment type="caution">
    <text evidence="3">The sequence shown here is derived from an EMBL/GenBank/DDBJ whole genome shotgun (WGS) entry which is preliminary data.</text>
</comment>
<dbReference type="Proteomes" id="UP000317940">
    <property type="component" value="Unassembled WGS sequence"/>
</dbReference>
<protein>
    <submittedName>
        <fullName evidence="3">Flavin-dependent dehydrogenase</fullName>
    </submittedName>
</protein>
<dbReference type="PANTHER" id="PTHR43747:SF1">
    <property type="entry name" value="SLR1998 PROTEIN"/>
    <property type="match status" value="1"/>
</dbReference>
<dbReference type="Pfam" id="PF01494">
    <property type="entry name" value="FAD_binding_3"/>
    <property type="match status" value="1"/>
</dbReference>